<accession>A0A1V8MAL9</accession>
<proteinExistence type="predicted"/>
<dbReference type="Proteomes" id="UP000191980">
    <property type="component" value="Unassembled WGS sequence"/>
</dbReference>
<dbReference type="RefSeq" id="WP_080523243.1">
    <property type="nucleotide sequence ID" value="NZ_LPUF01000001.1"/>
</dbReference>
<organism evidence="1 2">
    <name type="scientific">Methyloprofundus sedimenti</name>
    <dbReference type="NCBI Taxonomy" id="1420851"/>
    <lineage>
        <taxon>Bacteria</taxon>
        <taxon>Pseudomonadati</taxon>
        <taxon>Pseudomonadota</taxon>
        <taxon>Gammaproteobacteria</taxon>
        <taxon>Methylococcales</taxon>
        <taxon>Methylococcaceae</taxon>
        <taxon>Methyloprofundus</taxon>
    </lineage>
</organism>
<dbReference type="OrthoDB" id="5570301at2"/>
<name>A0A1V8MAL9_9GAMM</name>
<evidence type="ECO:0000313" key="2">
    <source>
        <dbReference type="Proteomes" id="UP000191980"/>
    </source>
</evidence>
<gene>
    <name evidence="1" type="ORF">AU255_01050</name>
</gene>
<comment type="caution">
    <text evidence="1">The sequence shown here is derived from an EMBL/GenBank/DDBJ whole genome shotgun (WGS) entry which is preliminary data.</text>
</comment>
<dbReference type="AlphaFoldDB" id="A0A1V8MAL9"/>
<evidence type="ECO:0000313" key="1">
    <source>
        <dbReference type="EMBL" id="OQK18644.1"/>
    </source>
</evidence>
<sequence length="76" mass="8813">MKNNELKITENTLDIACDYVTKQFAAHSWWPKEQPDLAKQEFALMRGNAVAFNVWCERWLDAGQCRQLKAAIKKSI</sequence>
<dbReference type="STRING" id="1420851.AU255_01050"/>
<dbReference type="EMBL" id="LPUF01000001">
    <property type="protein sequence ID" value="OQK18644.1"/>
    <property type="molecule type" value="Genomic_DNA"/>
</dbReference>
<reference evidence="1 2" key="1">
    <citation type="submission" date="2015-12" db="EMBL/GenBank/DDBJ databases">
        <authorList>
            <person name="Shamseldin A."/>
            <person name="Moawad H."/>
            <person name="Abd El-Rahim W.M."/>
            <person name="Sadowsky M.J."/>
        </authorList>
    </citation>
    <scope>NUCLEOTIDE SEQUENCE [LARGE SCALE GENOMIC DNA]</scope>
    <source>
        <strain evidence="1 2">WF1</strain>
    </source>
</reference>
<keyword evidence="2" id="KW-1185">Reference proteome</keyword>
<protein>
    <submittedName>
        <fullName evidence="1">Uncharacterized protein</fullName>
    </submittedName>
</protein>